<evidence type="ECO:0000256" key="7">
    <source>
        <dbReference type="PROSITE-ProRule" id="PRU01360"/>
    </source>
</evidence>
<organism evidence="9 10">
    <name type="scientific">Pedobacter hiemivivus</name>
    <dbReference type="NCBI Taxonomy" id="2530454"/>
    <lineage>
        <taxon>Bacteria</taxon>
        <taxon>Pseudomonadati</taxon>
        <taxon>Bacteroidota</taxon>
        <taxon>Sphingobacteriia</taxon>
        <taxon>Sphingobacteriales</taxon>
        <taxon>Sphingobacteriaceae</taxon>
        <taxon>Pedobacter</taxon>
    </lineage>
</organism>
<dbReference type="InterPro" id="IPR023996">
    <property type="entry name" value="TonB-dep_OMP_SusC/RagA"/>
</dbReference>
<dbReference type="InterPro" id="IPR037066">
    <property type="entry name" value="Plug_dom_sf"/>
</dbReference>
<comment type="similarity">
    <text evidence="7">Belongs to the TonB-dependent receptor family.</text>
</comment>
<evidence type="ECO:0000256" key="3">
    <source>
        <dbReference type="ARBA" id="ARBA00022452"/>
    </source>
</evidence>
<dbReference type="InterPro" id="IPR012910">
    <property type="entry name" value="Plug_dom"/>
</dbReference>
<reference evidence="9 10" key="1">
    <citation type="submission" date="2019-02" db="EMBL/GenBank/DDBJ databases">
        <title>Pedobacter sp. RP-3-8 sp. nov., isolated from Arctic soil.</title>
        <authorList>
            <person name="Dahal R.H."/>
        </authorList>
    </citation>
    <scope>NUCLEOTIDE SEQUENCE [LARGE SCALE GENOMIC DNA]</scope>
    <source>
        <strain evidence="9 10">RP-3-8</strain>
    </source>
</reference>
<dbReference type="Gene3D" id="2.170.130.10">
    <property type="entry name" value="TonB-dependent receptor, plug domain"/>
    <property type="match status" value="1"/>
</dbReference>
<comment type="subcellular location">
    <subcellularLocation>
        <location evidence="1 7">Cell outer membrane</location>
        <topology evidence="1 7">Multi-pass membrane protein</topology>
    </subcellularLocation>
</comment>
<evidence type="ECO:0000259" key="8">
    <source>
        <dbReference type="Pfam" id="PF07715"/>
    </source>
</evidence>
<protein>
    <submittedName>
        <fullName evidence="9">SusC/RagA family TonB-linked outer membrane protein</fullName>
    </submittedName>
</protein>
<evidence type="ECO:0000256" key="2">
    <source>
        <dbReference type="ARBA" id="ARBA00022448"/>
    </source>
</evidence>
<evidence type="ECO:0000256" key="1">
    <source>
        <dbReference type="ARBA" id="ARBA00004571"/>
    </source>
</evidence>
<dbReference type="NCBIfam" id="TIGR04057">
    <property type="entry name" value="SusC_RagA_signa"/>
    <property type="match status" value="1"/>
</dbReference>
<proteinExistence type="inferred from homology"/>
<dbReference type="Pfam" id="PF13715">
    <property type="entry name" value="CarbopepD_reg_2"/>
    <property type="match status" value="1"/>
</dbReference>
<dbReference type="NCBIfam" id="TIGR04056">
    <property type="entry name" value="OMP_RagA_SusC"/>
    <property type="match status" value="1"/>
</dbReference>
<dbReference type="InterPro" id="IPR023997">
    <property type="entry name" value="TonB-dep_OMP_SusC/RagA_CS"/>
</dbReference>
<dbReference type="EMBL" id="SJSM01000001">
    <property type="protein sequence ID" value="TCC99653.1"/>
    <property type="molecule type" value="Genomic_DNA"/>
</dbReference>
<keyword evidence="6 7" id="KW-0998">Cell outer membrane</keyword>
<sequence>MKLNAFKPGMPKWLPPKLLLIMKMVIIIMTATFLQVSASSFGQKVTLTESNISLDKLFKQIRKQTGYDFIFDTRIMKSSKPIDVKFLNEDLSSVLNKCLSGQHMTFEINEHSIVIKEKEHSFLDQLIEKLNVMDVKGKIVDEKGRPVPGASIKIKKSNSRGTISASDGSFRITGTDGDVLIISYVGYKTQEIKLKPNQSLLTVTLELEVKSMNEVTIVNTGLFKKADKSFTGASTTVTAKELKQFGSRDLITSLRNIDPSFNIIESNTFGSNPNRMPEIQIRGNSSIPNVNDLQNESRVGLNTPLIILDGFTSSLQKMLDMNPEEVESITLLKDAAATALYGSRGANGVVVIITKPPVPGKLRLTFNSRVAIEAPDLSDYHLLNAKDKLDLEWKAGYYDSKFTQGSDVLLKRYYNFLLNEVNRDVETDWLAIPLRNGVGQRHNLRIEGGDNALRYAASAQVNNIEGVMKGSSRNTFNGAITLSYVYKNIRFRNNLQIQQGKSNESKYGSFADYSKMNPYWRPFDENGKVLKQLGHPGNYDFGEYWGVLETSPLYNAGLNTFDKSEISELTNNSSIEWNVLKELVIRGQFGITKTTMQTDKFRPADHTAFANYAPEDIFRKGDYNYGIANGLGYDGALNLSYSNTFAEKHQLFGGMDLNARQAKNSSYNFVAEGFQNENFDFITMGLQYKKDGKPTGTEGITRAVGFTGNLNYSYDDRYFADGVFRLDGASQFGSNKRFAPFWSAGLGWNIHNEAFFKDNKYVNRLKLRGSAGITGSQNFSAYQAQSTYQYYTDQRYYNWIGANLIGLGNENLQWQQAMKYNIGIDAEFLSRRLKIVADFYRETTKDLVSSVNLPASNGFSSYVDNIGRLENRGYELKATGFLLANPEKVVWSVSASLMRNKNKVLETSQALKDAQKAIQNGTTTPGVLYVEGYSSKTIWVVPSLGIDPGTGKELYMGRDGLATYVWNGADIKPVGSAEPKMFGNFSTMVRYKDFAINASFRYNSGGQQYNETLVNRVETGNYKYNVDSRVYYSRWQQPGDIAAFKGLLVTGATSKTSRFVQDENTIVCQNVNLQYDLRSKPLLRKLGMQALNLTADVSEPLYLSTIRRERGTAYPFSLQFSFSINATF</sequence>
<evidence type="ECO:0000256" key="5">
    <source>
        <dbReference type="ARBA" id="ARBA00023136"/>
    </source>
</evidence>
<dbReference type="AlphaFoldDB" id="A0A4R0NK09"/>
<evidence type="ECO:0000313" key="9">
    <source>
        <dbReference type="EMBL" id="TCC99653.1"/>
    </source>
</evidence>
<dbReference type="Gene3D" id="2.60.40.1120">
    <property type="entry name" value="Carboxypeptidase-like, regulatory domain"/>
    <property type="match status" value="1"/>
</dbReference>
<dbReference type="Proteomes" id="UP000291117">
    <property type="component" value="Unassembled WGS sequence"/>
</dbReference>
<dbReference type="Pfam" id="PF07715">
    <property type="entry name" value="Plug"/>
    <property type="match status" value="1"/>
</dbReference>
<feature type="domain" description="TonB-dependent receptor plug" evidence="8">
    <location>
        <begin position="229"/>
        <end position="349"/>
    </location>
</feature>
<gene>
    <name evidence="9" type="ORF">EZ444_02995</name>
</gene>
<evidence type="ECO:0000256" key="4">
    <source>
        <dbReference type="ARBA" id="ARBA00022692"/>
    </source>
</evidence>
<dbReference type="SUPFAM" id="SSF56935">
    <property type="entry name" value="Porins"/>
    <property type="match status" value="1"/>
</dbReference>
<dbReference type="GO" id="GO:0009279">
    <property type="term" value="C:cell outer membrane"/>
    <property type="evidence" value="ECO:0007669"/>
    <property type="project" value="UniProtKB-SubCell"/>
</dbReference>
<evidence type="ECO:0000313" key="10">
    <source>
        <dbReference type="Proteomes" id="UP000291117"/>
    </source>
</evidence>
<comment type="caution">
    <text evidence="9">The sequence shown here is derived from an EMBL/GenBank/DDBJ whole genome shotgun (WGS) entry which is preliminary data.</text>
</comment>
<name>A0A4R0NK09_9SPHI</name>
<accession>A0A4R0NK09</accession>
<keyword evidence="5 7" id="KW-0472">Membrane</keyword>
<keyword evidence="10" id="KW-1185">Reference proteome</keyword>
<dbReference type="OrthoDB" id="1094723at2"/>
<evidence type="ECO:0000256" key="6">
    <source>
        <dbReference type="ARBA" id="ARBA00023237"/>
    </source>
</evidence>
<dbReference type="RefSeq" id="WP_131607068.1">
    <property type="nucleotide sequence ID" value="NZ_SJSM01000001.1"/>
</dbReference>
<keyword evidence="4 7" id="KW-0812">Transmembrane</keyword>
<dbReference type="InterPro" id="IPR039426">
    <property type="entry name" value="TonB-dep_rcpt-like"/>
</dbReference>
<dbReference type="Gene3D" id="2.40.170.20">
    <property type="entry name" value="TonB-dependent receptor, beta-barrel domain"/>
    <property type="match status" value="1"/>
</dbReference>
<keyword evidence="3 7" id="KW-1134">Transmembrane beta strand</keyword>
<dbReference type="SUPFAM" id="SSF49464">
    <property type="entry name" value="Carboxypeptidase regulatory domain-like"/>
    <property type="match status" value="1"/>
</dbReference>
<keyword evidence="2 7" id="KW-0813">Transport</keyword>
<dbReference type="InterPro" id="IPR036942">
    <property type="entry name" value="Beta-barrel_TonB_sf"/>
</dbReference>
<dbReference type="PROSITE" id="PS52016">
    <property type="entry name" value="TONB_DEPENDENT_REC_3"/>
    <property type="match status" value="1"/>
</dbReference>
<dbReference type="InterPro" id="IPR008969">
    <property type="entry name" value="CarboxyPept-like_regulatory"/>
</dbReference>